<dbReference type="Proteomes" id="UP000887212">
    <property type="component" value="Unassembled WGS sequence"/>
</dbReference>
<dbReference type="AlphaFoldDB" id="A0AA37CFT0"/>
<evidence type="ECO:0000313" key="3">
    <source>
        <dbReference type="Proteomes" id="UP000887212"/>
    </source>
</evidence>
<dbReference type="Proteomes" id="UP000887228">
    <property type="component" value="Unassembled WGS sequence"/>
</dbReference>
<name>A0AA37CFT0_AQUAC</name>
<reference evidence="1 4" key="1">
    <citation type="submission" date="2021-07" db="EMBL/GenBank/DDBJ databases">
        <title>Whole genome sequencing of carbapenem-resistant Pseudomonas spp. isolated in Japan.</title>
        <authorList>
            <person name="Suzuki M."/>
            <person name="Maehana S."/>
            <person name="Kitasato H."/>
        </authorList>
    </citation>
    <scope>NUCLEOTIDE SEQUENCE</scope>
    <source>
        <strain evidence="1">KAM435</strain>
        <strain evidence="2 4">KAM436</strain>
    </source>
</reference>
<sequence>MQHFADFAHGRHEIALAHAKTDATPGLYRLLLRRQTGSQRTATLIESNEKLEGRLRVRHADLGLFFLCGYGLARR</sequence>
<evidence type="ECO:0000313" key="4">
    <source>
        <dbReference type="Proteomes" id="UP000887228"/>
    </source>
</evidence>
<comment type="caution">
    <text evidence="1">The sequence shown here is derived from an EMBL/GenBank/DDBJ whole genome shotgun (WGS) entry which is preliminary data.</text>
</comment>
<accession>A0AA37CFT0</accession>
<evidence type="ECO:0000313" key="1">
    <source>
        <dbReference type="EMBL" id="GIZ88850.1"/>
    </source>
</evidence>
<evidence type="ECO:0000313" key="2">
    <source>
        <dbReference type="EMBL" id="GIZ92775.1"/>
    </source>
</evidence>
<proteinExistence type="predicted"/>
<gene>
    <name evidence="1" type="ORF">KAM435_21770</name>
    <name evidence="2" type="ORF">KAM436_17430</name>
</gene>
<dbReference type="EMBL" id="BPMT01000005">
    <property type="protein sequence ID" value="GIZ92775.1"/>
    <property type="molecule type" value="Genomic_DNA"/>
</dbReference>
<organism evidence="1 3">
    <name type="scientific">Aquipseudomonas alcaligenes</name>
    <name type="common">Pseudomonas alcaligenes</name>
    <dbReference type="NCBI Taxonomy" id="43263"/>
    <lineage>
        <taxon>Bacteria</taxon>
        <taxon>Pseudomonadati</taxon>
        <taxon>Pseudomonadota</taxon>
        <taxon>Gammaproteobacteria</taxon>
        <taxon>Pseudomonadales</taxon>
        <taxon>Pseudomonadaceae</taxon>
        <taxon>Aquipseudomonas</taxon>
    </lineage>
</organism>
<protein>
    <submittedName>
        <fullName evidence="1">Uncharacterized protein</fullName>
    </submittedName>
</protein>
<dbReference type="EMBL" id="BPMS01000007">
    <property type="protein sequence ID" value="GIZ88850.1"/>
    <property type="molecule type" value="Genomic_DNA"/>
</dbReference>